<gene>
    <name evidence="1" type="ORF">BO225_02635</name>
</gene>
<proteinExistence type="predicted"/>
<accession>A0A1U7NPJ0</accession>
<dbReference type="GeneID" id="78274843"/>
<evidence type="ECO:0000313" key="1">
    <source>
        <dbReference type="EMBL" id="OLU47556.1"/>
    </source>
</evidence>
<keyword evidence="2" id="KW-1185">Reference proteome</keyword>
<dbReference type="EMBL" id="MPKA01000045">
    <property type="protein sequence ID" value="OLU47556.1"/>
    <property type="molecule type" value="Genomic_DNA"/>
</dbReference>
<reference evidence="1 2" key="1">
    <citation type="submission" date="2016-11" db="EMBL/GenBank/DDBJ databases">
        <title>Description of two novel members of the family Erysipelotrichaceae: Ileibacterium lipovorans gen. nov., sp. nov. and Dubosiella newyorkensis, gen. nov., sp. nov.</title>
        <authorList>
            <person name="Cox L.M."/>
            <person name="Sohn J."/>
            <person name="Tyrrell K.L."/>
            <person name="Citron D.M."/>
            <person name="Lawson P.A."/>
            <person name="Patel N.B."/>
            <person name="Iizumi T."/>
            <person name="Perez-Perez G.I."/>
            <person name="Goldstein E.J."/>
            <person name="Blaser M.J."/>
        </authorList>
    </citation>
    <scope>NUCLEOTIDE SEQUENCE [LARGE SCALE GENOMIC DNA]</scope>
    <source>
        <strain evidence="1 2">NYU-BL-A4</strain>
    </source>
</reference>
<organism evidence="1 2">
    <name type="scientific">Dubosiella newyorkensis</name>
    <dbReference type="NCBI Taxonomy" id="1862672"/>
    <lineage>
        <taxon>Bacteria</taxon>
        <taxon>Bacillati</taxon>
        <taxon>Bacillota</taxon>
        <taxon>Erysipelotrichia</taxon>
        <taxon>Erysipelotrichales</taxon>
        <taxon>Erysipelotrichaceae</taxon>
        <taxon>Dubosiella</taxon>
    </lineage>
</organism>
<comment type="caution">
    <text evidence="1">The sequence shown here is derived from an EMBL/GenBank/DDBJ whole genome shotgun (WGS) entry which is preliminary data.</text>
</comment>
<protein>
    <submittedName>
        <fullName evidence="1">Uncharacterized protein</fullName>
    </submittedName>
</protein>
<evidence type="ECO:0000313" key="2">
    <source>
        <dbReference type="Proteomes" id="UP000186705"/>
    </source>
</evidence>
<dbReference type="OrthoDB" id="2080739at2"/>
<name>A0A1U7NPJ0_9FIRM</name>
<dbReference type="STRING" id="1862672.BO225_02635"/>
<dbReference type="RefSeq" id="WP_076340741.1">
    <property type="nucleotide sequence ID" value="NZ_CANTAN010000017.1"/>
</dbReference>
<dbReference type="Proteomes" id="UP000186705">
    <property type="component" value="Unassembled WGS sequence"/>
</dbReference>
<sequence>MMKQLFASVLLGGLSAISTPEITLNKVHDPIYEQANLRFEKYFFEPTQETAYLIEDAKGKDIPEESGIDQISFSKYDAVELSGINNYDYWKVEVDGKTYYLEKDSITLDEEVIQDMKEQEEAKRQEQLKTNWNGPVLSPSAGTIVGPSGKETYYNLPMEGVVSIMRGMGNNDPYWVREDGVKMLGDYVMVAAHLGLHPRGSIVDSSLGKAIVCDTGGFAHSNPNQLDIATAW</sequence>
<dbReference type="AlphaFoldDB" id="A0A1U7NPJ0"/>